<dbReference type="AlphaFoldDB" id="A0A7D7L9B5"/>
<dbReference type="EMBL" id="CP054698">
    <property type="protein sequence ID" value="QMS87513.1"/>
    <property type="molecule type" value="Genomic_DNA"/>
</dbReference>
<gene>
    <name evidence="1" type="ORF">HUN01_07935</name>
</gene>
<reference evidence="2" key="1">
    <citation type="submission" date="2020-06" db="EMBL/GenBank/DDBJ databases">
        <title>Nostoc edaphicum CCNP1411 genome.</title>
        <authorList>
            <person name="Fidor A."/>
            <person name="Grabski M."/>
            <person name="Gawor J."/>
            <person name="Gromadka R."/>
            <person name="Wegrzyn G."/>
            <person name="Mazur-Marzec H."/>
        </authorList>
    </citation>
    <scope>NUCLEOTIDE SEQUENCE [LARGE SCALE GENOMIC DNA]</scope>
    <source>
        <strain evidence="2">CCNP1411</strain>
    </source>
</reference>
<evidence type="ECO:0000313" key="2">
    <source>
        <dbReference type="Proteomes" id="UP000514713"/>
    </source>
</evidence>
<keyword evidence="2" id="KW-1185">Reference proteome</keyword>
<dbReference type="InterPro" id="IPR014951">
    <property type="entry name" value="DUF1822"/>
</dbReference>
<dbReference type="RefSeq" id="WP_181930815.1">
    <property type="nucleotide sequence ID" value="NZ_CP054698.1"/>
</dbReference>
<proteinExistence type="predicted"/>
<sequence>MTTIFTFANPTDLILEIPTATQNQADVYSQSFSNPTSGYQGYINELCLSAILLWLQEDFTPQAKVWPNTNVLSSFWEIVNGTAITLDATRFILIPSETIDLSELRVPQEWVDIPSWVGDYYLAVQVEPDEGYVRVWGYCTHTQLKSQGSYDPGDRTYSLDAADIINDISVLAVARQLCLEESTRSAIEEILPIPQPQAQNLITRLGNPEILTPRLAIPFQLWGGLIAHGGWRKSLYQRRLGLPEQWSVLQWLQSGVSQVAEAAGWGSFDLQLSAAGARSVDQRQPESILSRELAIPAVGYAYAGQIYELLITPQGEPDATVWRFELRNRTVGAAIPGGFKLRLLTEDLQPFPNNEDIAISAVEQLYVEVALLPGEGIVWEIEPLPENYDREILRF</sequence>
<protein>
    <submittedName>
        <fullName evidence="1">DUF1822 family protein</fullName>
    </submittedName>
</protein>
<dbReference type="Pfam" id="PF08852">
    <property type="entry name" value="DUF1822"/>
    <property type="match status" value="1"/>
</dbReference>
<dbReference type="KEGG" id="ned:HUN01_07935"/>
<name>A0A7D7L9B5_9NOSO</name>
<accession>A0A7D7L9B5</accession>
<evidence type="ECO:0000313" key="1">
    <source>
        <dbReference type="EMBL" id="QMS87513.1"/>
    </source>
</evidence>
<organism evidence="1 2">
    <name type="scientific">Nostoc edaphicum CCNP1411</name>
    <dbReference type="NCBI Taxonomy" id="1472755"/>
    <lineage>
        <taxon>Bacteria</taxon>
        <taxon>Bacillati</taxon>
        <taxon>Cyanobacteriota</taxon>
        <taxon>Cyanophyceae</taxon>
        <taxon>Nostocales</taxon>
        <taxon>Nostocaceae</taxon>
        <taxon>Nostoc</taxon>
    </lineage>
</organism>
<dbReference type="Proteomes" id="UP000514713">
    <property type="component" value="Chromosome"/>
</dbReference>